<accession>A0A0G0HTF0</accession>
<organism evidence="2 3">
    <name type="scientific">Candidatus Woesebacteria bacterium GW2011_GWA1_37_8</name>
    <dbReference type="NCBI Taxonomy" id="1618546"/>
    <lineage>
        <taxon>Bacteria</taxon>
        <taxon>Candidatus Woeseibacteriota</taxon>
    </lineage>
</organism>
<dbReference type="PANTHER" id="PTHR30619">
    <property type="entry name" value="DNA INTERNALIZATION/COMPETENCE PROTEIN COMEC/REC2"/>
    <property type="match status" value="1"/>
</dbReference>
<dbReference type="Gene3D" id="3.60.15.10">
    <property type="entry name" value="Ribonuclease Z/Hydroxyacylglutathione hydrolase-like"/>
    <property type="match status" value="1"/>
</dbReference>
<keyword evidence="1" id="KW-0812">Transmembrane</keyword>
<evidence type="ECO:0000313" key="3">
    <source>
        <dbReference type="Proteomes" id="UP000034603"/>
    </source>
</evidence>
<evidence type="ECO:0000313" key="2">
    <source>
        <dbReference type="EMBL" id="KKQ45562.1"/>
    </source>
</evidence>
<comment type="caution">
    <text evidence="2">The sequence shown here is derived from an EMBL/GenBank/DDBJ whole genome shotgun (WGS) entry which is preliminary data.</text>
</comment>
<reference evidence="2 3" key="1">
    <citation type="journal article" date="2015" name="Nature">
        <title>rRNA introns, odd ribosomes, and small enigmatic genomes across a large radiation of phyla.</title>
        <authorList>
            <person name="Brown C.T."/>
            <person name="Hug L.A."/>
            <person name="Thomas B.C."/>
            <person name="Sharon I."/>
            <person name="Castelle C.J."/>
            <person name="Singh A."/>
            <person name="Wilkins M.J."/>
            <person name="Williams K.H."/>
            <person name="Banfield J.F."/>
        </authorList>
    </citation>
    <scope>NUCLEOTIDE SEQUENCE [LARGE SCALE GENOMIC DNA]</scope>
</reference>
<gene>
    <name evidence="2" type="ORF">US62_C0013G0015</name>
</gene>
<dbReference type="AlphaFoldDB" id="A0A0G0HTF0"/>
<keyword evidence="1" id="KW-0472">Membrane</keyword>
<feature type="transmembrane region" description="Helical" evidence="1">
    <location>
        <begin position="7"/>
        <end position="27"/>
    </location>
</feature>
<dbReference type="InterPro" id="IPR052159">
    <property type="entry name" value="Competence_DNA_uptake"/>
</dbReference>
<dbReference type="PATRIC" id="fig|1618546.3.peg.422"/>
<dbReference type="InterPro" id="IPR036866">
    <property type="entry name" value="RibonucZ/Hydroxyglut_hydro"/>
</dbReference>
<proteinExistence type="predicted"/>
<evidence type="ECO:0000256" key="1">
    <source>
        <dbReference type="SAM" id="Phobius"/>
    </source>
</evidence>
<protein>
    <submittedName>
        <fullName evidence="2">Metallo-beta-lactamase family protein</fullName>
    </submittedName>
</protein>
<dbReference type="SUPFAM" id="SSF56281">
    <property type="entry name" value="Metallo-hydrolase/oxidoreductase"/>
    <property type="match status" value="1"/>
</dbReference>
<name>A0A0G0HTF0_9BACT</name>
<dbReference type="Proteomes" id="UP000034603">
    <property type="component" value="Unassembled WGS sequence"/>
</dbReference>
<keyword evidence="1" id="KW-1133">Transmembrane helix</keyword>
<sequence length="308" mass="34371">MSIKWKIFLIIQLMVFCTVWLAVHSIFSNNLEIVACDVGQGDGFLLTYKSTQVIIDGGPNKKIVNCVGKNIPFWDREIELVILTHPQKDHFLGLIEIFKNYNVDNFLANNLDNSTDEYRLLVSTVVGGKTVVLNPADISNLRVGLIYLDILSPKKEYLDKNSEEKKENYNEEQGELSSVLGKFTSKLDPNEFSIVTLARYGNFKALFTGDISPEKSDEVAQILKKSGVGQVNYIKVPHHGSRNGMSASLLETVNPEIAVISAGKNNSYGHPHEEILKMLGDKNVKILRTDQMGDVVVETDGNKLLTKK</sequence>
<dbReference type="EMBL" id="LBTR01000013">
    <property type="protein sequence ID" value="KKQ45562.1"/>
    <property type="molecule type" value="Genomic_DNA"/>
</dbReference>
<dbReference type="PANTHER" id="PTHR30619:SF1">
    <property type="entry name" value="RECOMBINATION PROTEIN 2"/>
    <property type="match status" value="1"/>
</dbReference>